<evidence type="ECO:0000259" key="9">
    <source>
        <dbReference type="Pfam" id="PF07885"/>
    </source>
</evidence>
<proteinExistence type="predicted"/>
<comment type="caution">
    <text evidence="10">The sequence shown here is derived from an EMBL/GenBank/DDBJ whole genome shotgun (WGS) entry which is preliminary data.</text>
</comment>
<evidence type="ECO:0000313" key="10">
    <source>
        <dbReference type="EMBL" id="OQR77156.1"/>
    </source>
</evidence>
<dbReference type="EMBL" id="MNPL01003892">
    <property type="protein sequence ID" value="OQR77156.1"/>
    <property type="molecule type" value="Genomic_DNA"/>
</dbReference>
<evidence type="ECO:0000256" key="4">
    <source>
        <dbReference type="ARBA" id="ARBA00022989"/>
    </source>
</evidence>
<evidence type="ECO:0000256" key="5">
    <source>
        <dbReference type="ARBA" id="ARBA00023065"/>
    </source>
</evidence>
<dbReference type="GO" id="GO:0005886">
    <property type="term" value="C:plasma membrane"/>
    <property type="evidence" value="ECO:0007669"/>
    <property type="project" value="TreeGrafter"/>
</dbReference>
<dbReference type="Pfam" id="PF07885">
    <property type="entry name" value="Ion_trans_2"/>
    <property type="match status" value="1"/>
</dbReference>
<dbReference type="OrthoDB" id="297496at2759"/>
<dbReference type="AlphaFoldDB" id="A0A1V9XUH0"/>
<comment type="subcellular location">
    <subcellularLocation>
        <location evidence="1">Membrane</location>
        <topology evidence="1">Multi-pass membrane protein</topology>
    </subcellularLocation>
</comment>
<dbReference type="Gene3D" id="1.10.287.70">
    <property type="match status" value="1"/>
</dbReference>
<keyword evidence="2" id="KW-0813">Transport</keyword>
<protein>
    <submittedName>
        <fullName evidence="10">Potassium channel subfamily K member 18-like</fullName>
    </submittedName>
</protein>
<evidence type="ECO:0000256" key="7">
    <source>
        <dbReference type="ARBA" id="ARBA00023303"/>
    </source>
</evidence>
<evidence type="ECO:0000256" key="1">
    <source>
        <dbReference type="ARBA" id="ARBA00004141"/>
    </source>
</evidence>
<evidence type="ECO:0000256" key="8">
    <source>
        <dbReference type="SAM" id="Phobius"/>
    </source>
</evidence>
<sequence length="106" mass="11789">MAIITLYICAGAFLFSFWEKEWDYLEGSYFCFVTLSTIGFGDLVPGQSIEGSEQKLAICSIYLLAGLALIAMCFNLVQEQVVYKLRKMGKHLGVISDSELDSSDPE</sequence>
<keyword evidence="7 10" id="KW-0407">Ion channel</keyword>
<name>A0A1V9XUH0_9ACAR</name>
<evidence type="ECO:0000256" key="6">
    <source>
        <dbReference type="ARBA" id="ARBA00023136"/>
    </source>
</evidence>
<dbReference type="Proteomes" id="UP000192247">
    <property type="component" value="Unassembled WGS sequence"/>
</dbReference>
<dbReference type="GO" id="GO:0022841">
    <property type="term" value="F:potassium ion leak channel activity"/>
    <property type="evidence" value="ECO:0007669"/>
    <property type="project" value="TreeGrafter"/>
</dbReference>
<feature type="domain" description="Potassium channel" evidence="9">
    <location>
        <begin position="3"/>
        <end position="81"/>
    </location>
</feature>
<evidence type="ECO:0000313" key="11">
    <source>
        <dbReference type="Proteomes" id="UP000192247"/>
    </source>
</evidence>
<gene>
    <name evidence="10" type="ORF">BIW11_00483</name>
</gene>
<dbReference type="PANTHER" id="PTHR11003">
    <property type="entry name" value="POTASSIUM CHANNEL, SUBFAMILY K"/>
    <property type="match status" value="1"/>
</dbReference>
<evidence type="ECO:0000256" key="2">
    <source>
        <dbReference type="ARBA" id="ARBA00022448"/>
    </source>
</evidence>
<organism evidence="10 11">
    <name type="scientific">Tropilaelaps mercedesae</name>
    <dbReference type="NCBI Taxonomy" id="418985"/>
    <lineage>
        <taxon>Eukaryota</taxon>
        <taxon>Metazoa</taxon>
        <taxon>Ecdysozoa</taxon>
        <taxon>Arthropoda</taxon>
        <taxon>Chelicerata</taxon>
        <taxon>Arachnida</taxon>
        <taxon>Acari</taxon>
        <taxon>Parasitiformes</taxon>
        <taxon>Mesostigmata</taxon>
        <taxon>Gamasina</taxon>
        <taxon>Dermanyssoidea</taxon>
        <taxon>Laelapidae</taxon>
        <taxon>Tropilaelaps</taxon>
    </lineage>
</organism>
<dbReference type="GO" id="GO:0030322">
    <property type="term" value="P:stabilization of membrane potential"/>
    <property type="evidence" value="ECO:0007669"/>
    <property type="project" value="TreeGrafter"/>
</dbReference>
<reference evidence="10 11" key="1">
    <citation type="journal article" date="2017" name="Gigascience">
        <title>Draft genome of the honey bee ectoparasitic mite, Tropilaelaps mercedesae, is shaped by the parasitic life history.</title>
        <authorList>
            <person name="Dong X."/>
            <person name="Armstrong S.D."/>
            <person name="Xia D."/>
            <person name="Makepeace B.L."/>
            <person name="Darby A.C."/>
            <person name="Kadowaki T."/>
        </authorList>
    </citation>
    <scope>NUCLEOTIDE SEQUENCE [LARGE SCALE GENOMIC DNA]</scope>
    <source>
        <strain evidence="10">Wuxi-XJTLU</strain>
    </source>
</reference>
<dbReference type="InterPro" id="IPR003280">
    <property type="entry name" value="2pore_dom_K_chnl"/>
</dbReference>
<keyword evidence="5" id="KW-0406">Ion transport</keyword>
<feature type="transmembrane region" description="Helical" evidence="8">
    <location>
        <begin position="56"/>
        <end position="77"/>
    </location>
</feature>
<dbReference type="PANTHER" id="PTHR11003:SF352">
    <property type="entry name" value="BCDNA.GH04802-RELATED"/>
    <property type="match status" value="1"/>
</dbReference>
<dbReference type="GO" id="GO:0015271">
    <property type="term" value="F:outward rectifier potassium channel activity"/>
    <property type="evidence" value="ECO:0007669"/>
    <property type="project" value="TreeGrafter"/>
</dbReference>
<dbReference type="STRING" id="418985.A0A1V9XUH0"/>
<evidence type="ECO:0000256" key="3">
    <source>
        <dbReference type="ARBA" id="ARBA00022692"/>
    </source>
</evidence>
<keyword evidence="4 8" id="KW-1133">Transmembrane helix</keyword>
<keyword evidence="11" id="KW-1185">Reference proteome</keyword>
<dbReference type="SUPFAM" id="SSF81324">
    <property type="entry name" value="Voltage-gated potassium channels"/>
    <property type="match status" value="1"/>
</dbReference>
<keyword evidence="3 8" id="KW-0812">Transmembrane</keyword>
<accession>A0A1V9XUH0</accession>
<dbReference type="InterPro" id="IPR013099">
    <property type="entry name" value="K_chnl_dom"/>
</dbReference>
<dbReference type="InParanoid" id="A0A1V9XUH0"/>
<keyword evidence="6 8" id="KW-0472">Membrane</keyword>